<keyword evidence="4" id="KW-1185">Reference proteome</keyword>
<evidence type="ECO:0000313" key="3">
    <source>
        <dbReference type="EMBL" id="OKL43937.1"/>
    </source>
</evidence>
<dbReference type="PANTHER" id="PTHR15108">
    <property type="entry name" value="N-ACYLGLUCOSAMINE-2-EPIMERASE"/>
    <property type="match status" value="1"/>
</dbReference>
<evidence type="ECO:0008006" key="5">
    <source>
        <dbReference type="Google" id="ProtNLM"/>
    </source>
</evidence>
<dbReference type="InterPro" id="IPR008928">
    <property type="entry name" value="6-hairpin_glycosidase_sf"/>
</dbReference>
<dbReference type="EMBL" id="LVVZ01000015">
    <property type="protein sequence ID" value="OKL43937.1"/>
    <property type="molecule type" value="Genomic_DNA"/>
</dbReference>
<evidence type="ECO:0000313" key="4">
    <source>
        <dbReference type="Proteomes" id="UP000185783"/>
    </source>
</evidence>
<dbReference type="CDD" id="cd00249">
    <property type="entry name" value="AGE"/>
    <property type="match status" value="1"/>
</dbReference>
<dbReference type="InterPro" id="IPR012341">
    <property type="entry name" value="6hp_glycosidase-like_sf"/>
</dbReference>
<reference evidence="3 4" key="1">
    <citation type="submission" date="2016-03" db="EMBL/GenBank/DDBJ databases">
        <title>Genome sequence of Nesiotobacter sp. nov., a moderately halophilic alphaproteobacterium isolated from the Yellow Sea, China.</title>
        <authorList>
            <person name="Zhang G."/>
            <person name="Zhang R."/>
        </authorList>
    </citation>
    <scope>NUCLEOTIDE SEQUENCE [LARGE SCALE GENOMIC DNA]</scope>
    <source>
        <strain evidence="3 4">WB1-6</strain>
    </source>
</reference>
<dbReference type="GO" id="GO:0016853">
    <property type="term" value="F:isomerase activity"/>
    <property type="evidence" value="ECO:0007669"/>
    <property type="project" value="UniProtKB-KW"/>
</dbReference>
<dbReference type="GO" id="GO:0005975">
    <property type="term" value="P:carbohydrate metabolic process"/>
    <property type="evidence" value="ECO:0007669"/>
    <property type="project" value="InterPro"/>
</dbReference>
<evidence type="ECO:0000256" key="1">
    <source>
        <dbReference type="ARBA" id="ARBA00008558"/>
    </source>
</evidence>
<dbReference type="STRING" id="197461.A3843_10080"/>
<keyword evidence="2" id="KW-0413">Isomerase</keyword>
<comment type="similarity">
    <text evidence="1">Belongs to the N-acylglucosamine 2-epimerase family.</text>
</comment>
<comment type="caution">
    <text evidence="3">The sequence shown here is derived from an EMBL/GenBank/DDBJ whole genome shotgun (WGS) entry which is preliminary data.</text>
</comment>
<dbReference type="InterPro" id="IPR034116">
    <property type="entry name" value="AGE_dom"/>
</dbReference>
<evidence type="ECO:0000256" key="2">
    <source>
        <dbReference type="ARBA" id="ARBA00023235"/>
    </source>
</evidence>
<organism evidence="3 4">
    <name type="scientific">Pseudovibrio exalbescens</name>
    <dbReference type="NCBI Taxonomy" id="197461"/>
    <lineage>
        <taxon>Bacteria</taxon>
        <taxon>Pseudomonadati</taxon>
        <taxon>Pseudomonadota</taxon>
        <taxon>Alphaproteobacteria</taxon>
        <taxon>Hyphomicrobiales</taxon>
        <taxon>Stappiaceae</taxon>
        <taxon>Pseudovibrio</taxon>
    </lineage>
</organism>
<dbReference type="InterPro" id="IPR010819">
    <property type="entry name" value="AGE/CE"/>
</dbReference>
<dbReference type="Pfam" id="PF07221">
    <property type="entry name" value="GlcNAc_2-epim"/>
    <property type="match status" value="1"/>
</dbReference>
<dbReference type="AlphaFoldDB" id="A0A1U7JGT7"/>
<dbReference type="Proteomes" id="UP000185783">
    <property type="component" value="Unassembled WGS sequence"/>
</dbReference>
<proteinExistence type="inferred from homology"/>
<protein>
    <recommendedName>
        <fullName evidence="5">Mannose-6-phosphate isomerase</fullName>
    </recommendedName>
</protein>
<dbReference type="Gene3D" id="1.50.10.10">
    <property type="match status" value="1"/>
</dbReference>
<dbReference type="SUPFAM" id="SSF48208">
    <property type="entry name" value="Six-hairpin glycosidases"/>
    <property type="match status" value="1"/>
</dbReference>
<accession>A0A1U7JGT7</accession>
<gene>
    <name evidence="3" type="ORF">A3843_10080</name>
</gene>
<sequence length="399" mass="44919">MRRGLTVDTHAHILELKQWLFEKALPLWWAEGADHVLGGYYETIDLTGRGAKGPRRGRVNPRMIYSFCEGGRLGWQGPWESAAMHALNSMLDSYRTDEGYVAGLMDDTGALTDASFDLYNQAFALLGLASIAAADEVHYAEARQIAGQIHDYMRAHYAHSEAGFHETNPPSEPLASNPHMHLLEATMAWEHVDPEGPWRDLSEELMGLALRHFIDPETGAVREFFDLQWEPMPGDKGRRLEPGHQFEWAWLLVRWGAPRQHEQALAAARALYDIGEGHGLDPNHDVVIMALDDTFAVTDPVARMWGQTEWIKAAIAMLEICEADERQRYVKSLNRSLVALKKFFEGVPPGLWRDKLQPDGTFIEENAPASTFYHIVCAISELVSFDAVQDSRNILKTTS</sequence>
<name>A0A1U7JGT7_9HYPH</name>